<evidence type="ECO:0000256" key="2">
    <source>
        <dbReference type="ARBA" id="ARBA00023015"/>
    </source>
</evidence>
<comment type="caution">
    <text evidence="10">The sequence shown here is derived from an EMBL/GenBank/DDBJ whole genome shotgun (WGS) entry which is preliminary data.</text>
</comment>
<dbReference type="InterPro" id="IPR013325">
    <property type="entry name" value="RNA_pol_sigma_r2"/>
</dbReference>
<evidence type="ECO:0000313" key="11">
    <source>
        <dbReference type="Proteomes" id="UP000245461"/>
    </source>
</evidence>
<dbReference type="GO" id="GO:0006352">
    <property type="term" value="P:DNA-templated transcription initiation"/>
    <property type="evidence" value="ECO:0007669"/>
    <property type="project" value="InterPro"/>
</dbReference>
<keyword evidence="2 6" id="KW-0805">Transcription regulation</keyword>
<evidence type="ECO:0000256" key="7">
    <source>
        <dbReference type="SAM" id="MobiDB-lite"/>
    </source>
</evidence>
<dbReference type="InterPro" id="IPR036388">
    <property type="entry name" value="WH-like_DNA-bd_sf"/>
</dbReference>
<dbReference type="InterPro" id="IPR014284">
    <property type="entry name" value="RNA_pol_sigma-70_dom"/>
</dbReference>
<evidence type="ECO:0000256" key="4">
    <source>
        <dbReference type="ARBA" id="ARBA00023125"/>
    </source>
</evidence>
<evidence type="ECO:0000256" key="5">
    <source>
        <dbReference type="ARBA" id="ARBA00023163"/>
    </source>
</evidence>
<dbReference type="PANTHER" id="PTHR43133:SF25">
    <property type="entry name" value="RNA POLYMERASE SIGMA FACTOR RFAY-RELATED"/>
    <property type="match status" value="1"/>
</dbReference>
<feature type="domain" description="RNA polymerase sigma factor 70 region 4 type 2" evidence="9">
    <location>
        <begin position="102"/>
        <end position="153"/>
    </location>
</feature>
<feature type="domain" description="RNA polymerase sigma-70 region 2" evidence="8">
    <location>
        <begin position="17"/>
        <end position="75"/>
    </location>
</feature>
<dbReference type="PROSITE" id="PS01063">
    <property type="entry name" value="SIGMA70_ECF"/>
    <property type="match status" value="1"/>
</dbReference>
<dbReference type="OrthoDB" id="9803470at2"/>
<accession>A0A317EED1</accession>
<dbReference type="InterPro" id="IPR013249">
    <property type="entry name" value="RNA_pol_sigma70_r4_t2"/>
</dbReference>
<keyword evidence="3 6" id="KW-0731">Sigma factor</keyword>
<dbReference type="CDD" id="cd06171">
    <property type="entry name" value="Sigma70_r4"/>
    <property type="match status" value="1"/>
</dbReference>
<dbReference type="NCBIfam" id="TIGR02937">
    <property type="entry name" value="sigma70-ECF"/>
    <property type="match status" value="1"/>
</dbReference>
<dbReference type="Pfam" id="PF08281">
    <property type="entry name" value="Sigma70_r4_2"/>
    <property type="match status" value="1"/>
</dbReference>
<dbReference type="Proteomes" id="UP000245461">
    <property type="component" value="Unassembled WGS sequence"/>
</dbReference>
<feature type="region of interest" description="Disordered" evidence="7">
    <location>
        <begin position="155"/>
        <end position="177"/>
    </location>
</feature>
<keyword evidence="11" id="KW-1185">Reference proteome</keyword>
<gene>
    <name evidence="10" type="ORF">DKG74_00030</name>
</gene>
<dbReference type="GO" id="GO:0016987">
    <property type="term" value="F:sigma factor activity"/>
    <property type="evidence" value="ECO:0007669"/>
    <property type="project" value="UniProtKB-KW"/>
</dbReference>
<keyword evidence="4 6" id="KW-0238">DNA-binding</keyword>
<proteinExistence type="inferred from homology"/>
<evidence type="ECO:0000256" key="1">
    <source>
        <dbReference type="ARBA" id="ARBA00010641"/>
    </source>
</evidence>
<organism evidence="10 11">
    <name type="scientific">Zavarzinia aquatilis</name>
    <dbReference type="NCBI Taxonomy" id="2211142"/>
    <lineage>
        <taxon>Bacteria</taxon>
        <taxon>Pseudomonadati</taxon>
        <taxon>Pseudomonadota</taxon>
        <taxon>Alphaproteobacteria</taxon>
        <taxon>Rhodospirillales</taxon>
        <taxon>Zavarziniaceae</taxon>
        <taxon>Zavarzinia</taxon>
    </lineage>
</organism>
<dbReference type="SUPFAM" id="SSF88946">
    <property type="entry name" value="Sigma2 domain of RNA polymerase sigma factors"/>
    <property type="match status" value="1"/>
</dbReference>
<name>A0A317EED1_9PROT</name>
<dbReference type="GO" id="GO:0003677">
    <property type="term" value="F:DNA binding"/>
    <property type="evidence" value="ECO:0007669"/>
    <property type="project" value="UniProtKB-KW"/>
</dbReference>
<evidence type="ECO:0000256" key="6">
    <source>
        <dbReference type="RuleBase" id="RU000716"/>
    </source>
</evidence>
<dbReference type="InterPro" id="IPR007627">
    <property type="entry name" value="RNA_pol_sigma70_r2"/>
</dbReference>
<evidence type="ECO:0000256" key="3">
    <source>
        <dbReference type="ARBA" id="ARBA00023082"/>
    </source>
</evidence>
<dbReference type="RefSeq" id="WP_109901371.1">
    <property type="nucleotide sequence ID" value="NZ_QGLE01000001.1"/>
</dbReference>
<dbReference type="EMBL" id="QGLE01000001">
    <property type="protein sequence ID" value="PWR25408.1"/>
    <property type="molecule type" value="Genomic_DNA"/>
</dbReference>
<comment type="similarity">
    <text evidence="1 6">Belongs to the sigma-70 factor family. ECF subfamily.</text>
</comment>
<dbReference type="Gene3D" id="1.10.10.10">
    <property type="entry name" value="Winged helix-like DNA-binding domain superfamily/Winged helix DNA-binding domain"/>
    <property type="match status" value="1"/>
</dbReference>
<dbReference type="NCBIfam" id="NF009164">
    <property type="entry name" value="PRK12511.1"/>
    <property type="match status" value="1"/>
</dbReference>
<evidence type="ECO:0000313" key="10">
    <source>
        <dbReference type="EMBL" id="PWR25408.1"/>
    </source>
</evidence>
<dbReference type="InterPro" id="IPR039425">
    <property type="entry name" value="RNA_pol_sigma-70-like"/>
</dbReference>
<keyword evidence="5 6" id="KW-0804">Transcription</keyword>
<dbReference type="InterPro" id="IPR000838">
    <property type="entry name" value="RNA_pol_sigma70_ECF_CS"/>
</dbReference>
<dbReference type="AlphaFoldDB" id="A0A317EED1"/>
<dbReference type="Pfam" id="PF04542">
    <property type="entry name" value="Sigma70_r2"/>
    <property type="match status" value="1"/>
</dbReference>
<dbReference type="InterPro" id="IPR013324">
    <property type="entry name" value="RNA_pol_sigma_r3/r4-like"/>
</dbReference>
<reference evidence="10 11" key="1">
    <citation type="submission" date="2018-05" db="EMBL/GenBank/DDBJ databases">
        <title>Zavarzinia sp. HR-AS.</title>
        <authorList>
            <person name="Lee Y."/>
            <person name="Jeon C.O."/>
        </authorList>
    </citation>
    <scope>NUCLEOTIDE SEQUENCE [LARGE SCALE GENOMIC DNA]</scope>
    <source>
        <strain evidence="10 11">HR-AS</strain>
    </source>
</reference>
<dbReference type="Gene3D" id="1.10.1740.10">
    <property type="match status" value="1"/>
</dbReference>
<sequence length="177" mass="19180">MTQDTIRARVIGELGPMRRYALALTRDAAAADDLVQDALLRAFERRASFRPDGPLRSWLLSILHNCFIDGRRRDDARGRRDAAFVSDEHSAPAQEHAVRLGQVAEAFLGLPAEQRAALHLVAVEGMSYAEAAAVLDIPAGTVMSRISRARAALRAMEEGQGRPPGLRLVGGADDNAD</sequence>
<protein>
    <recommendedName>
        <fullName evidence="6">RNA polymerase sigma factor</fullName>
    </recommendedName>
</protein>
<dbReference type="PANTHER" id="PTHR43133">
    <property type="entry name" value="RNA POLYMERASE ECF-TYPE SIGMA FACTO"/>
    <property type="match status" value="1"/>
</dbReference>
<evidence type="ECO:0000259" key="8">
    <source>
        <dbReference type="Pfam" id="PF04542"/>
    </source>
</evidence>
<evidence type="ECO:0000259" key="9">
    <source>
        <dbReference type="Pfam" id="PF08281"/>
    </source>
</evidence>
<dbReference type="SUPFAM" id="SSF88659">
    <property type="entry name" value="Sigma3 and sigma4 domains of RNA polymerase sigma factors"/>
    <property type="match status" value="1"/>
</dbReference>